<proteinExistence type="predicted"/>
<protein>
    <submittedName>
        <fullName evidence="3">Alpha-galactosidase</fullName>
    </submittedName>
</protein>
<name>A0A5B2XD28_9PSEU</name>
<dbReference type="Gene3D" id="3.20.20.70">
    <property type="entry name" value="Aldolase class I"/>
    <property type="match status" value="1"/>
</dbReference>
<dbReference type="InterPro" id="IPR002252">
    <property type="entry name" value="Glyco_hydro_36"/>
</dbReference>
<evidence type="ECO:0000256" key="1">
    <source>
        <dbReference type="ARBA" id="ARBA00022801"/>
    </source>
</evidence>
<dbReference type="OrthoDB" id="9758822at2"/>
<accession>A0A5B2XD28</accession>
<reference evidence="3 4" key="2">
    <citation type="submission" date="2019-09" db="EMBL/GenBank/DDBJ databases">
        <authorList>
            <person name="Jin C."/>
        </authorList>
    </citation>
    <scope>NUCLEOTIDE SEQUENCE [LARGE SCALE GENOMIC DNA]</scope>
    <source>
        <strain evidence="3 4">AN110305</strain>
    </source>
</reference>
<dbReference type="AlphaFoldDB" id="A0A5B2XD28"/>
<reference evidence="3 4" key="1">
    <citation type="submission" date="2019-09" db="EMBL/GenBank/DDBJ databases">
        <title>Goodfellowia gen. nov., a new genus of the Pseudonocardineae related to Actinoalloteichus, containing Goodfellowia coeruleoviolacea gen. nov., comb. nov. gen. nov., comb. nov.</title>
        <authorList>
            <person name="Labeda D."/>
        </authorList>
    </citation>
    <scope>NUCLEOTIDE SEQUENCE [LARGE SCALE GENOMIC DNA]</scope>
    <source>
        <strain evidence="3 4">AN110305</strain>
    </source>
</reference>
<dbReference type="PANTHER" id="PTHR43053">
    <property type="entry name" value="GLYCOSIDASE FAMILY 31"/>
    <property type="match status" value="1"/>
</dbReference>
<comment type="caution">
    <text evidence="3">The sequence shown here is derived from an EMBL/GenBank/DDBJ whole genome shotgun (WGS) entry which is preliminary data.</text>
</comment>
<dbReference type="CDD" id="cd14791">
    <property type="entry name" value="GH36"/>
    <property type="match status" value="1"/>
</dbReference>
<dbReference type="GO" id="GO:0016052">
    <property type="term" value="P:carbohydrate catabolic process"/>
    <property type="evidence" value="ECO:0007669"/>
    <property type="project" value="InterPro"/>
</dbReference>
<keyword evidence="2" id="KW-0326">Glycosidase</keyword>
<sequence length="583" mass="63943">MRATTILVGDLTVEVSATGCEHLTADTSALAEGVVELRVTAHGGERATVTVSWEMPCLDLVGYWTPRSQDHRWLPAVWAEPRTTSLLTDAPVGSLVAGADTNRCTFAAAETRRPVTIAVGVREETGEYEVRVTHELAVGEEPDSLRLLLDLSDRHFAACLADVADWWRADHRRAPVPAVARRPAYSTWYAHHQHVDAAAVEREAALAGKLGCDTIIVDDGWQTSDTRRGYAFCGDWAPDPVKFPDPAGHVARVRALGLGYLLWYALPFLGRDSAAWPRFHDRCLSYDEDLRAGVLDPRYPQVRAHLVASCAQAVRTWGADGLKLDFVDAFAVPSPPTVGRDADCDSVEEGVDRLLRELDSTLRETNPEPLVEFRQGYVSPGLWRYATMVRATDCPLTPAENRVRTVDLRLVCGPLAVHADMLTWHPDSPPEQVAGQLINVLFAVPQISVPLKEIDPAQRDVVAFWLGFVREHAVVLQYGEFRPSGLELGYPLVRATDGRTSIVGLYAETVVEFPQRCRELLVANASAADRVTVRAAEDLTGLRVTAHDCRGRVVASVEDIDLPAGVHDLPVPVGGLLSLRRPL</sequence>
<keyword evidence="1" id="KW-0378">Hydrolase</keyword>
<organism evidence="3 4">
    <name type="scientific">Solihabitans fulvus</name>
    <dbReference type="NCBI Taxonomy" id="1892852"/>
    <lineage>
        <taxon>Bacteria</taxon>
        <taxon>Bacillati</taxon>
        <taxon>Actinomycetota</taxon>
        <taxon>Actinomycetes</taxon>
        <taxon>Pseudonocardiales</taxon>
        <taxon>Pseudonocardiaceae</taxon>
        <taxon>Solihabitans</taxon>
    </lineage>
</organism>
<dbReference type="Proteomes" id="UP000323454">
    <property type="component" value="Unassembled WGS sequence"/>
</dbReference>
<keyword evidence="4" id="KW-1185">Reference proteome</keyword>
<dbReference type="SUPFAM" id="SSF51445">
    <property type="entry name" value="(Trans)glycosidases"/>
    <property type="match status" value="1"/>
</dbReference>
<dbReference type="EMBL" id="VUOB01000027">
    <property type="protein sequence ID" value="KAA2261567.1"/>
    <property type="molecule type" value="Genomic_DNA"/>
</dbReference>
<evidence type="ECO:0000313" key="3">
    <source>
        <dbReference type="EMBL" id="KAA2261567.1"/>
    </source>
</evidence>
<evidence type="ECO:0000256" key="2">
    <source>
        <dbReference type="ARBA" id="ARBA00023295"/>
    </source>
</evidence>
<dbReference type="PANTHER" id="PTHR43053:SF3">
    <property type="entry name" value="ALPHA-GALACTOSIDASE C-RELATED"/>
    <property type="match status" value="1"/>
</dbReference>
<dbReference type="GO" id="GO:0004557">
    <property type="term" value="F:alpha-galactosidase activity"/>
    <property type="evidence" value="ECO:0007669"/>
    <property type="project" value="InterPro"/>
</dbReference>
<dbReference type="RefSeq" id="WP_149850362.1">
    <property type="nucleotide sequence ID" value="NZ_VUOB01000027.1"/>
</dbReference>
<dbReference type="InterPro" id="IPR017853">
    <property type="entry name" value="GH"/>
</dbReference>
<evidence type="ECO:0000313" key="4">
    <source>
        <dbReference type="Proteomes" id="UP000323454"/>
    </source>
</evidence>
<dbReference type="InterPro" id="IPR013785">
    <property type="entry name" value="Aldolase_TIM"/>
</dbReference>
<dbReference type="InterPro" id="IPR050985">
    <property type="entry name" value="Alpha-glycosidase_related"/>
</dbReference>
<gene>
    <name evidence="3" type="ORF">F0L68_15925</name>
</gene>